<protein>
    <submittedName>
        <fullName evidence="1">Nucleoside phosphorylase domain-containing protein</fullName>
    </submittedName>
</protein>
<name>A0AA39X8R9_9PEZI</name>
<dbReference type="PANTHER" id="PTHR46082:SF11">
    <property type="entry name" value="AAA+ ATPASE DOMAIN-CONTAINING PROTEIN-RELATED"/>
    <property type="match status" value="1"/>
</dbReference>
<evidence type="ECO:0000313" key="2">
    <source>
        <dbReference type="Proteomes" id="UP001174934"/>
    </source>
</evidence>
<dbReference type="InterPro" id="IPR053137">
    <property type="entry name" value="NLR-like"/>
</dbReference>
<dbReference type="SUPFAM" id="SSF53167">
    <property type="entry name" value="Purine and uridine phosphorylases"/>
    <property type="match status" value="1"/>
</dbReference>
<dbReference type="Gene3D" id="3.40.50.1580">
    <property type="entry name" value="Nucleoside phosphorylase domain"/>
    <property type="match status" value="1"/>
</dbReference>
<organism evidence="1 2">
    <name type="scientific">Bombardia bombarda</name>
    <dbReference type="NCBI Taxonomy" id="252184"/>
    <lineage>
        <taxon>Eukaryota</taxon>
        <taxon>Fungi</taxon>
        <taxon>Dikarya</taxon>
        <taxon>Ascomycota</taxon>
        <taxon>Pezizomycotina</taxon>
        <taxon>Sordariomycetes</taxon>
        <taxon>Sordariomycetidae</taxon>
        <taxon>Sordariales</taxon>
        <taxon>Lasiosphaeriaceae</taxon>
        <taxon>Bombardia</taxon>
    </lineage>
</organism>
<dbReference type="PANTHER" id="PTHR46082">
    <property type="entry name" value="ATP/GTP-BINDING PROTEIN-RELATED"/>
    <property type="match status" value="1"/>
</dbReference>
<dbReference type="GO" id="GO:0003824">
    <property type="term" value="F:catalytic activity"/>
    <property type="evidence" value="ECO:0007669"/>
    <property type="project" value="InterPro"/>
</dbReference>
<dbReference type="Proteomes" id="UP001174934">
    <property type="component" value="Unassembled WGS sequence"/>
</dbReference>
<keyword evidence="2" id="KW-1185">Reference proteome</keyword>
<evidence type="ECO:0000313" key="1">
    <source>
        <dbReference type="EMBL" id="KAK0629260.1"/>
    </source>
</evidence>
<gene>
    <name evidence="1" type="ORF">B0T17DRAFT_606608</name>
</gene>
<proteinExistence type="predicted"/>
<dbReference type="EMBL" id="JAULSR010000002">
    <property type="protein sequence ID" value="KAK0629260.1"/>
    <property type="molecule type" value="Genomic_DNA"/>
</dbReference>
<accession>A0AA39X8R9</accession>
<sequence>MASRKTLDSPDHYTIGWIAALDIELAAATAMLDEEHEQPRGFARHETDKNVYAWGQMGHHAIVIACLPAGRYGTSLAATTASSLLASLPQIKIGLLVGIGRGIARPDENRDIRLGDIVVSQPDGTTGGVCQHDLFKAKSGDNRELFYIRRPSNVPDLLQRMLVKNPNMGKNTKQSPEVQRNKRITINPEIHYGIIASGNTFVIDAAARDRLVADIGEDYLCVKMEAAGLMDYFPCLKLYAAATTATYAKEFLTFVPAAEVKVAKRILDVF</sequence>
<reference evidence="1" key="1">
    <citation type="submission" date="2023-06" db="EMBL/GenBank/DDBJ databases">
        <title>Genome-scale phylogeny and comparative genomics of the fungal order Sordariales.</title>
        <authorList>
            <consortium name="Lawrence Berkeley National Laboratory"/>
            <person name="Hensen N."/>
            <person name="Bonometti L."/>
            <person name="Westerberg I."/>
            <person name="Brannstrom I.O."/>
            <person name="Guillou S."/>
            <person name="Cros-Aarteil S."/>
            <person name="Calhoun S."/>
            <person name="Haridas S."/>
            <person name="Kuo A."/>
            <person name="Mondo S."/>
            <person name="Pangilinan J."/>
            <person name="Riley R."/>
            <person name="LaButti K."/>
            <person name="Andreopoulos B."/>
            <person name="Lipzen A."/>
            <person name="Chen C."/>
            <person name="Yanf M."/>
            <person name="Daum C."/>
            <person name="Ng V."/>
            <person name="Clum A."/>
            <person name="Steindorff A."/>
            <person name="Ohm R."/>
            <person name="Martin F."/>
            <person name="Silar P."/>
            <person name="Natvig D."/>
            <person name="Lalanne C."/>
            <person name="Gautier V."/>
            <person name="Ament-velasquez S.L."/>
            <person name="Kruys A."/>
            <person name="Hutchinson M.I."/>
            <person name="Powell A.J."/>
            <person name="Barry K."/>
            <person name="Miller A.N."/>
            <person name="Grigoriev I.V."/>
            <person name="Debuchy R."/>
            <person name="Gladieux P."/>
            <person name="Thoren M.H."/>
            <person name="Johannesson H."/>
        </authorList>
    </citation>
    <scope>NUCLEOTIDE SEQUENCE</scope>
    <source>
        <strain evidence="1">SMH3391-2</strain>
    </source>
</reference>
<comment type="caution">
    <text evidence="1">The sequence shown here is derived from an EMBL/GenBank/DDBJ whole genome shotgun (WGS) entry which is preliminary data.</text>
</comment>
<dbReference type="AlphaFoldDB" id="A0AA39X8R9"/>
<dbReference type="InterPro" id="IPR035994">
    <property type="entry name" value="Nucleoside_phosphorylase_sf"/>
</dbReference>
<dbReference type="GO" id="GO:0009116">
    <property type="term" value="P:nucleoside metabolic process"/>
    <property type="evidence" value="ECO:0007669"/>
    <property type="project" value="InterPro"/>
</dbReference>